<evidence type="ECO:0000256" key="2">
    <source>
        <dbReference type="ARBA" id="ARBA00022771"/>
    </source>
</evidence>
<evidence type="ECO:0000256" key="4">
    <source>
        <dbReference type="PROSITE-ProRule" id="PRU00134"/>
    </source>
</evidence>
<dbReference type="EMBL" id="MU863686">
    <property type="protein sequence ID" value="KAK4097072.1"/>
    <property type="molecule type" value="Genomic_DNA"/>
</dbReference>
<feature type="domain" description="MYND-type" evidence="5">
    <location>
        <begin position="175"/>
        <end position="217"/>
    </location>
</feature>
<keyword evidence="2 4" id="KW-0863">Zinc-finger</keyword>
<evidence type="ECO:0000256" key="3">
    <source>
        <dbReference type="ARBA" id="ARBA00022833"/>
    </source>
</evidence>
<accession>A0AAN6PX15</accession>
<organism evidence="6 7">
    <name type="scientific">Parathielavia hyrcaniae</name>
    <dbReference type="NCBI Taxonomy" id="113614"/>
    <lineage>
        <taxon>Eukaryota</taxon>
        <taxon>Fungi</taxon>
        <taxon>Dikarya</taxon>
        <taxon>Ascomycota</taxon>
        <taxon>Pezizomycotina</taxon>
        <taxon>Sordariomycetes</taxon>
        <taxon>Sordariomycetidae</taxon>
        <taxon>Sordariales</taxon>
        <taxon>Chaetomiaceae</taxon>
        <taxon>Parathielavia</taxon>
    </lineage>
</organism>
<evidence type="ECO:0000313" key="6">
    <source>
        <dbReference type="EMBL" id="KAK4097072.1"/>
    </source>
</evidence>
<dbReference type="SUPFAM" id="SSF144232">
    <property type="entry name" value="HIT/MYND zinc finger-like"/>
    <property type="match status" value="1"/>
</dbReference>
<keyword evidence="7" id="KW-1185">Reference proteome</keyword>
<dbReference type="Gene3D" id="6.10.140.2220">
    <property type="match status" value="1"/>
</dbReference>
<reference evidence="6" key="2">
    <citation type="submission" date="2023-05" db="EMBL/GenBank/DDBJ databases">
        <authorList>
            <consortium name="Lawrence Berkeley National Laboratory"/>
            <person name="Steindorff A."/>
            <person name="Hensen N."/>
            <person name="Bonometti L."/>
            <person name="Westerberg I."/>
            <person name="Brannstrom I.O."/>
            <person name="Guillou S."/>
            <person name="Cros-Aarteil S."/>
            <person name="Calhoun S."/>
            <person name="Haridas S."/>
            <person name="Kuo A."/>
            <person name="Mondo S."/>
            <person name="Pangilinan J."/>
            <person name="Riley R."/>
            <person name="Labutti K."/>
            <person name="Andreopoulos B."/>
            <person name="Lipzen A."/>
            <person name="Chen C."/>
            <person name="Yanf M."/>
            <person name="Daum C."/>
            <person name="Ng V."/>
            <person name="Clum A."/>
            <person name="Ohm R."/>
            <person name="Martin F."/>
            <person name="Silar P."/>
            <person name="Natvig D."/>
            <person name="Lalanne C."/>
            <person name="Gautier V."/>
            <person name="Ament-Velasquez S.L."/>
            <person name="Kruys A."/>
            <person name="Hutchinson M.I."/>
            <person name="Powell A.J."/>
            <person name="Barry K."/>
            <person name="Miller A.N."/>
            <person name="Grigoriev I.V."/>
            <person name="Debuchy R."/>
            <person name="Gladieux P."/>
            <person name="Thoren M.H."/>
            <person name="Johannesson H."/>
        </authorList>
    </citation>
    <scope>NUCLEOTIDE SEQUENCE</scope>
    <source>
        <strain evidence="6">CBS 757.83</strain>
    </source>
</reference>
<sequence length="398" mass="44330">MEAKVRSFNNLSRPETLPSRPGGLTNHWVFGVCHVDLVSPADRVLAVNPQSGFVIQAGPAQIFSLPTTIERAKATIPSLLDAFVNLSESTLAELPIPSFAPRTWSTLDPDMAQAIEHALKSHDVKPALCKVGVCTDEERNILEAARESCISRWAQEVGDIEPERDAVGLGDWTRCHGCRKSRECFFRPLHKCGECEAAWYHSGECQRKHLEHHKPMCVAPYDASTLDAQAYYSMKAPLNPLAVALMTALRLGKSPYGSGTTLALHRLIRTGQDTPANMQALFGPNFWCEESLKKQHEIVRLEYLLDPPPGSPWHVLHRFVDDPSIVRSPRPATETEQKKVDEAREMQALIRERLGPRIHPTPEDKQAILETFGPDRPAKEAIYALASSTMNQGWQTPN</sequence>
<dbReference type="AlphaFoldDB" id="A0AAN6PX15"/>
<dbReference type="InterPro" id="IPR002893">
    <property type="entry name" value="Znf_MYND"/>
</dbReference>
<gene>
    <name evidence="6" type="ORF">N658DRAFT_562031</name>
</gene>
<protein>
    <recommendedName>
        <fullName evidence="5">MYND-type domain-containing protein</fullName>
    </recommendedName>
</protein>
<dbReference type="GO" id="GO:0008270">
    <property type="term" value="F:zinc ion binding"/>
    <property type="evidence" value="ECO:0007669"/>
    <property type="project" value="UniProtKB-KW"/>
</dbReference>
<proteinExistence type="predicted"/>
<evidence type="ECO:0000313" key="7">
    <source>
        <dbReference type="Proteomes" id="UP001305647"/>
    </source>
</evidence>
<dbReference type="PROSITE" id="PS50865">
    <property type="entry name" value="ZF_MYND_2"/>
    <property type="match status" value="1"/>
</dbReference>
<comment type="caution">
    <text evidence="6">The sequence shown here is derived from an EMBL/GenBank/DDBJ whole genome shotgun (WGS) entry which is preliminary data.</text>
</comment>
<name>A0AAN6PX15_9PEZI</name>
<evidence type="ECO:0000256" key="1">
    <source>
        <dbReference type="ARBA" id="ARBA00022723"/>
    </source>
</evidence>
<dbReference type="Proteomes" id="UP001305647">
    <property type="component" value="Unassembled WGS sequence"/>
</dbReference>
<reference evidence="6" key="1">
    <citation type="journal article" date="2023" name="Mol. Phylogenet. Evol.">
        <title>Genome-scale phylogeny and comparative genomics of the fungal order Sordariales.</title>
        <authorList>
            <person name="Hensen N."/>
            <person name="Bonometti L."/>
            <person name="Westerberg I."/>
            <person name="Brannstrom I.O."/>
            <person name="Guillou S."/>
            <person name="Cros-Aarteil S."/>
            <person name="Calhoun S."/>
            <person name="Haridas S."/>
            <person name="Kuo A."/>
            <person name="Mondo S."/>
            <person name="Pangilinan J."/>
            <person name="Riley R."/>
            <person name="LaButti K."/>
            <person name="Andreopoulos B."/>
            <person name="Lipzen A."/>
            <person name="Chen C."/>
            <person name="Yan M."/>
            <person name="Daum C."/>
            <person name="Ng V."/>
            <person name="Clum A."/>
            <person name="Steindorff A."/>
            <person name="Ohm R.A."/>
            <person name="Martin F."/>
            <person name="Silar P."/>
            <person name="Natvig D.O."/>
            <person name="Lalanne C."/>
            <person name="Gautier V."/>
            <person name="Ament-Velasquez S.L."/>
            <person name="Kruys A."/>
            <person name="Hutchinson M.I."/>
            <person name="Powell A.J."/>
            <person name="Barry K."/>
            <person name="Miller A.N."/>
            <person name="Grigoriev I.V."/>
            <person name="Debuchy R."/>
            <person name="Gladieux P."/>
            <person name="Hiltunen Thoren M."/>
            <person name="Johannesson H."/>
        </authorList>
    </citation>
    <scope>NUCLEOTIDE SEQUENCE</scope>
    <source>
        <strain evidence="6">CBS 757.83</strain>
    </source>
</reference>
<keyword evidence="3" id="KW-0862">Zinc</keyword>
<keyword evidence="1" id="KW-0479">Metal-binding</keyword>
<evidence type="ECO:0000259" key="5">
    <source>
        <dbReference type="PROSITE" id="PS50865"/>
    </source>
</evidence>